<evidence type="ECO:0000256" key="2">
    <source>
        <dbReference type="ARBA" id="ARBA00022679"/>
    </source>
</evidence>
<dbReference type="InterPro" id="IPR041698">
    <property type="entry name" value="Methyltransf_25"/>
</dbReference>
<reference evidence="4 5" key="1">
    <citation type="submission" date="2022-06" db="EMBL/GenBank/DDBJ databases">
        <title>New Species of the Genus Actinoplanes, ActinopZanes ferrugineus.</title>
        <authorList>
            <person name="Ding P."/>
        </authorList>
    </citation>
    <scope>NUCLEOTIDE SEQUENCE [LARGE SCALE GENOMIC DNA]</scope>
    <source>
        <strain evidence="4 5">TRM88003</strain>
    </source>
</reference>
<accession>A0ABT1DLJ4</accession>
<evidence type="ECO:0000313" key="4">
    <source>
        <dbReference type="EMBL" id="MCO8271679.1"/>
    </source>
</evidence>
<dbReference type="PANTHER" id="PTHR43861">
    <property type="entry name" value="TRANS-ACONITATE 2-METHYLTRANSFERASE-RELATED"/>
    <property type="match status" value="1"/>
</dbReference>
<dbReference type="GO" id="GO:0032259">
    <property type="term" value="P:methylation"/>
    <property type="evidence" value="ECO:0007669"/>
    <property type="project" value="UniProtKB-KW"/>
</dbReference>
<dbReference type="SUPFAM" id="SSF53335">
    <property type="entry name" value="S-adenosyl-L-methionine-dependent methyltransferases"/>
    <property type="match status" value="1"/>
</dbReference>
<dbReference type="Proteomes" id="UP001523369">
    <property type="component" value="Unassembled WGS sequence"/>
</dbReference>
<evidence type="ECO:0000256" key="1">
    <source>
        <dbReference type="ARBA" id="ARBA00022603"/>
    </source>
</evidence>
<protein>
    <submittedName>
        <fullName evidence="4">Class I SAM-dependent methyltransferase</fullName>
    </submittedName>
</protein>
<dbReference type="Gene3D" id="3.40.50.150">
    <property type="entry name" value="Vaccinia Virus protein VP39"/>
    <property type="match status" value="1"/>
</dbReference>
<keyword evidence="5" id="KW-1185">Reference proteome</keyword>
<dbReference type="CDD" id="cd02440">
    <property type="entry name" value="AdoMet_MTases"/>
    <property type="match status" value="1"/>
</dbReference>
<comment type="caution">
    <text evidence="4">The sequence shown here is derived from an EMBL/GenBank/DDBJ whole genome shotgun (WGS) entry which is preliminary data.</text>
</comment>
<proteinExistence type="predicted"/>
<evidence type="ECO:0000313" key="5">
    <source>
        <dbReference type="Proteomes" id="UP001523369"/>
    </source>
</evidence>
<feature type="domain" description="Methyltransferase" evidence="3">
    <location>
        <begin position="52"/>
        <end position="141"/>
    </location>
</feature>
<dbReference type="EMBL" id="JAMYJR010000013">
    <property type="protein sequence ID" value="MCO8271679.1"/>
    <property type="molecule type" value="Genomic_DNA"/>
</dbReference>
<evidence type="ECO:0000259" key="3">
    <source>
        <dbReference type="Pfam" id="PF13649"/>
    </source>
</evidence>
<organism evidence="4 5">
    <name type="scientific">Paractinoplanes aksuensis</name>
    <dbReference type="NCBI Taxonomy" id="2939490"/>
    <lineage>
        <taxon>Bacteria</taxon>
        <taxon>Bacillati</taxon>
        <taxon>Actinomycetota</taxon>
        <taxon>Actinomycetes</taxon>
        <taxon>Micromonosporales</taxon>
        <taxon>Micromonosporaceae</taxon>
        <taxon>Paractinoplanes</taxon>
    </lineage>
</organism>
<keyword evidence="1 4" id="KW-0489">Methyltransferase</keyword>
<keyword evidence="2" id="KW-0808">Transferase</keyword>
<dbReference type="InterPro" id="IPR029063">
    <property type="entry name" value="SAM-dependent_MTases_sf"/>
</dbReference>
<sequence>MTSTGTSGYGGEARWNGPSGQAWVQLQSLMDGMYQPIEDLLVDSVDPARRRVLDVGCGTGRTTVAVAERLAPDARVQGVDISASMIGAAETRAPDLDFLCADVQEHEWEPQSFDAVISRFGVMFFDDPVRAFANLRRAATPDAALTFVAWRDIEQNPFMTTAERAAAPLLPDLPPRRPDGPGQFGFADAGKVRGILDDAGWLDITIDPVDIECAFPEPELVRYFTRLGPVGLALAEADAQTTAKVVDTVRPAFDRFVNGTDVRFIAACWLVNARRGGA</sequence>
<dbReference type="PANTHER" id="PTHR43861:SF1">
    <property type="entry name" value="TRANS-ACONITATE 2-METHYLTRANSFERASE"/>
    <property type="match status" value="1"/>
</dbReference>
<gene>
    <name evidence="4" type="ORF">M1L60_13870</name>
</gene>
<dbReference type="GO" id="GO:0008168">
    <property type="term" value="F:methyltransferase activity"/>
    <property type="evidence" value="ECO:0007669"/>
    <property type="project" value="UniProtKB-KW"/>
</dbReference>
<dbReference type="Pfam" id="PF13649">
    <property type="entry name" value="Methyltransf_25"/>
    <property type="match status" value="1"/>
</dbReference>
<name>A0ABT1DLJ4_9ACTN</name>
<dbReference type="RefSeq" id="WP_253237801.1">
    <property type="nucleotide sequence ID" value="NZ_JAMYJR010000013.1"/>
</dbReference>